<name>A0A7T8KMK8_CALRO</name>
<proteinExistence type="predicted"/>
<dbReference type="AlphaFoldDB" id="A0A7T8KMK8"/>
<protein>
    <submittedName>
        <fullName evidence="1">Uncharacterized protein</fullName>
    </submittedName>
</protein>
<dbReference type="EMBL" id="CP045891">
    <property type="protein sequence ID" value="QQP58570.1"/>
    <property type="molecule type" value="Genomic_DNA"/>
</dbReference>
<dbReference type="Proteomes" id="UP000595437">
    <property type="component" value="Chromosome 2"/>
</dbReference>
<evidence type="ECO:0000313" key="2">
    <source>
        <dbReference type="Proteomes" id="UP000595437"/>
    </source>
</evidence>
<gene>
    <name evidence="1" type="ORF">FKW44_003936</name>
</gene>
<accession>A0A7T8KMK8</accession>
<evidence type="ECO:0000313" key="1">
    <source>
        <dbReference type="EMBL" id="QQP58570.1"/>
    </source>
</evidence>
<feature type="non-terminal residue" evidence="1">
    <location>
        <position position="1"/>
    </location>
</feature>
<keyword evidence="2" id="KW-1185">Reference proteome</keyword>
<reference evidence="2" key="1">
    <citation type="submission" date="2021-01" db="EMBL/GenBank/DDBJ databases">
        <title>Caligus Genome Assembly.</title>
        <authorList>
            <person name="Gallardo-Escarate C."/>
        </authorList>
    </citation>
    <scope>NUCLEOTIDE SEQUENCE [LARGE SCALE GENOMIC DNA]</scope>
</reference>
<sequence>CHFTSSRYIGDPDSLSHSLRDPWNMPAERHISTLPLPQVQPDFSVSVEEKEEAPSLNSKRKVRVPRQQILRWIPQLMDPLRSQDPWALSHRSFGAPLSSTAKESSQRTSPCTSSDDLNFINVFLPQSKKLH</sequence>
<organism evidence="1 2">
    <name type="scientific">Caligus rogercresseyi</name>
    <name type="common">Sea louse</name>
    <dbReference type="NCBI Taxonomy" id="217165"/>
    <lineage>
        <taxon>Eukaryota</taxon>
        <taxon>Metazoa</taxon>
        <taxon>Ecdysozoa</taxon>
        <taxon>Arthropoda</taxon>
        <taxon>Crustacea</taxon>
        <taxon>Multicrustacea</taxon>
        <taxon>Hexanauplia</taxon>
        <taxon>Copepoda</taxon>
        <taxon>Siphonostomatoida</taxon>
        <taxon>Caligidae</taxon>
        <taxon>Caligus</taxon>
    </lineage>
</organism>